<organism evidence="8">
    <name type="scientific">candidate division TA06 bacterium ADurb.Bin417</name>
    <dbReference type="NCBI Taxonomy" id="1852828"/>
    <lineage>
        <taxon>Bacteria</taxon>
        <taxon>Bacteria division TA06</taxon>
    </lineage>
</organism>
<dbReference type="InterPro" id="IPR001915">
    <property type="entry name" value="Peptidase_M48"/>
</dbReference>
<evidence type="ECO:0000256" key="1">
    <source>
        <dbReference type="ARBA" id="ARBA00022670"/>
    </source>
</evidence>
<comment type="similarity">
    <text evidence="6">Belongs to the peptidase M48 family.</text>
</comment>
<dbReference type="AlphaFoldDB" id="A0A1V5M657"/>
<gene>
    <name evidence="8" type="primary">yfgC_2</name>
    <name evidence="8" type="ORF">BWY73_01631</name>
</gene>
<protein>
    <submittedName>
        <fullName evidence="8">TPR repeat-containing protein YfgC</fullName>
    </submittedName>
</protein>
<accession>A0A1V5M657</accession>
<keyword evidence="1 6" id="KW-0645">Protease</keyword>
<dbReference type="Pfam" id="PF01435">
    <property type="entry name" value="Peptidase_M48"/>
    <property type="match status" value="1"/>
</dbReference>
<evidence type="ECO:0000313" key="8">
    <source>
        <dbReference type="EMBL" id="OPZ88672.1"/>
    </source>
</evidence>
<dbReference type="InterPro" id="IPR051156">
    <property type="entry name" value="Mito/Outer_Membr_Metalloprot"/>
</dbReference>
<reference evidence="8" key="1">
    <citation type="submission" date="2017-02" db="EMBL/GenBank/DDBJ databases">
        <title>Delving into the versatile metabolic prowess of the omnipresent phylum Bacteroidetes.</title>
        <authorList>
            <person name="Nobu M.K."/>
            <person name="Mei R."/>
            <person name="Narihiro T."/>
            <person name="Kuroda K."/>
            <person name="Liu W.-T."/>
        </authorList>
    </citation>
    <scope>NUCLEOTIDE SEQUENCE</scope>
    <source>
        <strain evidence="8">ADurb.Bin417</strain>
    </source>
</reference>
<dbReference type="GO" id="GO:0051603">
    <property type="term" value="P:proteolysis involved in protein catabolic process"/>
    <property type="evidence" value="ECO:0007669"/>
    <property type="project" value="TreeGrafter"/>
</dbReference>
<comment type="caution">
    <text evidence="8">The sequence shown here is derived from an EMBL/GenBank/DDBJ whole genome shotgun (WGS) entry which is preliminary data.</text>
</comment>
<dbReference type="GO" id="GO:0046872">
    <property type="term" value="F:metal ion binding"/>
    <property type="evidence" value="ECO:0007669"/>
    <property type="project" value="UniProtKB-KW"/>
</dbReference>
<evidence type="ECO:0000256" key="3">
    <source>
        <dbReference type="ARBA" id="ARBA00022801"/>
    </source>
</evidence>
<feature type="domain" description="Peptidase M48" evidence="7">
    <location>
        <begin position="2"/>
        <end position="140"/>
    </location>
</feature>
<evidence type="ECO:0000256" key="6">
    <source>
        <dbReference type="RuleBase" id="RU003983"/>
    </source>
</evidence>
<keyword evidence="4 6" id="KW-0862">Zinc</keyword>
<proteinExistence type="inferred from homology"/>
<evidence type="ECO:0000256" key="5">
    <source>
        <dbReference type="ARBA" id="ARBA00023049"/>
    </source>
</evidence>
<evidence type="ECO:0000256" key="4">
    <source>
        <dbReference type="ARBA" id="ARBA00022833"/>
    </source>
</evidence>
<dbReference type="PANTHER" id="PTHR22726:SF1">
    <property type="entry name" value="METALLOENDOPEPTIDASE OMA1, MITOCHONDRIAL"/>
    <property type="match status" value="1"/>
</dbReference>
<dbReference type="EMBL" id="MWAK01000470">
    <property type="protein sequence ID" value="OPZ88672.1"/>
    <property type="molecule type" value="Genomic_DNA"/>
</dbReference>
<comment type="cofactor">
    <cofactor evidence="6">
        <name>Zn(2+)</name>
        <dbReference type="ChEBI" id="CHEBI:29105"/>
    </cofactor>
    <text evidence="6">Binds 1 zinc ion per subunit.</text>
</comment>
<dbReference type="Proteomes" id="UP000485484">
    <property type="component" value="Unassembled WGS sequence"/>
</dbReference>
<keyword evidence="2" id="KW-0479">Metal-binding</keyword>
<dbReference type="PANTHER" id="PTHR22726">
    <property type="entry name" value="METALLOENDOPEPTIDASE OMA1"/>
    <property type="match status" value="1"/>
</dbReference>
<keyword evidence="3 6" id="KW-0378">Hydrolase</keyword>
<sequence length="167" mass="17957">MISCAAGETALAAVLAHEISHVQLAHGLKAIRKDRLTSALAIIGTEAAKSLGGQELKDLTRMFEGSITDITRTMVNSGYSRNLEEDADAGAVALLRKAGYNPEGLAAMLEEMKKRLKPGGPDFAKTHPDPAYRIGLLRKRLGPGEPIRETPAMTTRYRDFLGALGSR</sequence>
<evidence type="ECO:0000259" key="7">
    <source>
        <dbReference type="Pfam" id="PF01435"/>
    </source>
</evidence>
<dbReference type="GO" id="GO:0004222">
    <property type="term" value="F:metalloendopeptidase activity"/>
    <property type="evidence" value="ECO:0007669"/>
    <property type="project" value="InterPro"/>
</dbReference>
<name>A0A1V5M657_UNCT6</name>
<keyword evidence="5 6" id="KW-0482">Metalloprotease</keyword>
<dbReference type="GO" id="GO:0016020">
    <property type="term" value="C:membrane"/>
    <property type="evidence" value="ECO:0007669"/>
    <property type="project" value="TreeGrafter"/>
</dbReference>
<evidence type="ECO:0000256" key="2">
    <source>
        <dbReference type="ARBA" id="ARBA00022723"/>
    </source>
</evidence>